<dbReference type="PROSITE" id="PS51178">
    <property type="entry name" value="PASTA"/>
    <property type="match status" value="1"/>
</dbReference>
<evidence type="ECO:0000313" key="4">
    <source>
        <dbReference type="EMBL" id="TNJ66283.1"/>
    </source>
</evidence>
<dbReference type="InterPro" id="IPR011009">
    <property type="entry name" value="Kinase-like_dom_sf"/>
</dbReference>
<dbReference type="RefSeq" id="WP_139602335.1">
    <property type="nucleotide sequence ID" value="NZ_VDCQ01000012.1"/>
</dbReference>
<dbReference type="EMBL" id="VDCQ01000012">
    <property type="protein sequence ID" value="TNJ66283.1"/>
    <property type="molecule type" value="Genomic_DNA"/>
</dbReference>
<dbReference type="OrthoDB" id="2677720at2"/>
<sequence length="417" mass="46558">MKPISNRYELKQLLGPIHDGQLYEGKDLSLQRSVFIYEVQLQGESAVQQYIGRLGSAAQQGATDSPFLHVLDIEVGSGYIHVVISYKPGSSFRQFVRNHPPSFKETTVMISALGQALLDAAEERHLNFSLDPGNIWITEDGTINVINTWDRPEQPNKISKRLSQLFVQLMTRSDYVPADAETFSTNLLRALELPTKKKEEVVAAVTDAWKERITLVSFVQFTQSLLQPKSSVAAREERAAPVQTWSAPPQIEEEPAAYMEEERESRPPSRARWFKIGKKVWLGISFSAVGLAVFAGAFVLLVETMNRDRSKPADPVIVEHRPQTTTPQKTAEETNKQKTVSVPPSESQPIVGVPTLTGLPKEAAEKMALETGLRYTYYLEVNSQPAGTVFKQEPTPNEQVEKGSHVTFWISKGPVQQ</sequence>
<feature type="region of interest" description="Disordered" evidence="1">
    <location>
        <begin position="321"/>
        <end position="353"/>
    </location>
</feature>
<comment type="caution">
    <text evidence="4">The sequence shown here is derived from an EMBL/GenBank/DDBJ whole genome shotgun (WGS) entry which is preliminary data.</text>
</comment>
<dbReference type="AlphaFoldDB" id="A0A5C4TB40"/>
<dbReference type="InterPro" id="IPR005543">
    <property type="entry name" value="PASTA_dom"/>
</dbReference>
<dbReference type="SUPFAM" id="SSF54184">
    <property type="entry name" value="Penicillin-binding protein 2x (pbp-2x), c-terminal domain"/>
    <property type="match status" value="1"/>
</dbReference>
<keyword evidence="2" id="KW-0472">Membrane</keyword>
<evidence type="ECO:0000313" key="5">
    <source>
        <dbReference type="Proteomes" id="UP000307943"/>
    </source>
</evidence>
<feature type="domain" description="PASTA" evidence="3">
    <location>
        <begin position="347"/>
        <end position="412"/>
    </location>
</feature>
<gene>
    <name evidence="4" type="ORF">FE784_11455</name>
</gene>
<dbReference type="Pfam" id="PF03793">
    <property type="entry name" value="PASTA"/>
    <property type="match status" value="1"/>
</dbReference>
<keyword evidence="5" id="KW-1185">Reference proteome</keyword>
<keyword evidence="2" id="KW-0812">Transmembrane</keyword>
<evidence type="ECO:0000256" key="1">
    <source>
        <dbReference type="SAM" id="MobiDB-lite"/>
    </source>
</evidence>
<organism evidence="4 5">
    <name type="scientific">Paenibacillus hemerocallicola</name>
    <dbReference type="NCBI Taxonomy" id="1172614"/>
    <lineage>
        <taxon>Bacteria</taxon>
        <taxon>Bacillati</taxon>
        <taxon>Bacillota</taxon>
        <taxon>Bacilli</taxon>
        <taxon>Bacillales</taxon>
        <taxon>Paenibacillaceae</taxon>
        <taxon>Paenibacillus</taxon>
    </lineage>
</organism>
<evidence type="ECO:0000259" key="3">
    <source>
        <dbReference type="PROSITE" id="PS51178"/>
    </source>
</evidence>
<feature type="transmembrane region" description="Helical" evidence="2">
    <location>
        <begin position="280"/>
        <end position="302"/>
    </location>
</feature>
<name>A0A5C4TB40_9BACL</name>
<dbReference type="SUPFAM" id="SSF56112">
    <property type="entry name" value="Protein kinase-like (PK-like)"/>
    <property type="match status" value="1"/>
</dbReference>
<evidence type="ECO:0000256" key="2">
    <source>
        <dbReference type="SAM" id="Phobius"/>
    </source>
</evidence>
<accession>A0A5C4TB40</accession>
<dbReference type="Proteomes" id="UP000307943">
    <property type="component" value="Unassembled WGS sequence"/>
</dbReference>
<dbReference type="Gene3D" id="3.30.10.20">
    <property type="match status" value="1"/>
</dbReference>
<dbReference type="CDD" id="cd06577">
    <property type="entry name" value="PASTA_pknB"/>
    <property type="match status" value="1"/>
</dbReference>
<protein>
    <submittedName>
        <fullName evidence="4">PASTA domain-containing protein</fullName>
    </submittedName>
</protein>
<keyword evidence="2" id="KW-1133">Transmembrane helix</keyword>
<reference evidence="4 5" key="1">
    <citation type="submission" date="2019-05" db="EMBL/GenBank/DDBJ databases">
        <title>We sequenced the genome of Paenibacillus hemerocallicola KCTC 33185 for further insight into its adaptation and study the phylogeny of Paenibacillus.</title>
        <authorList>
            <person name="Narsing Rao M.P."/>
        </authorList>
    </citation>
    <scope>NUCLEOTIDE SEQUENCE [LARGE SCALE GENOMIC DNA]</scope>
    <source>
        <strain evidence="4 5">KCTC 33185</strain>
    </source>
</reference>
<dbReference type="SMART" id="SM00740">
    <property type="entry name" value="PASTA"/>
    <property type="match status" value="1"/>
</dbReference>
<proteinExistence type="predicted"/>
<feature type="compositionally biased region" description="Polar residues" evidence="1">
    <location>
        <begin position="337"/>
        <end position="348"/>
    </location>
</feature>